<dbReference type="InterPro" id="IPR010378">
    <property type="entry name" value="TRAPPC13"/>
</dbReference>
<accession>A0A6A5AAI5</accession>
<dbReference type="PANTHER" id="PTHR13134">
    <property type="entry name" value="TRAFFICKING PROTEIN PARTICLE COMPLEX SUBUNIT 13"/>
    <property type="match status" value="1"/>
</dbReference>
<proteinExistence type="predicted"/>
<dbReference type="Proteomes" id="UP000469452">
    <property type="component" value="Unassembled WGS sequence"/>
</dbReference>
<sequence length="250" mass="28170">MRLYKPRLSIEKSYRREFALSNMLLLPDSFGNIYLGETFSSYISVINQFACDLNQVGLTAKLQTPTTRSDLTDKRELRGGTTPPVNPAAVLSAGSNLDMAVEFELSEVGVHTLRVGVSYLDPLTNEPKSLRKFYRFQVLNPLTITFKHVLIQVRTHDFLRHFVISRRLEVNWKSAMGESGRLQTQPVMRKVGTNYIFLVGSVKEATVTVLLPTPVVAQVGQPFVASVLIQNNGTRAMNLQLQLRRDLIFL</sequence>
<comment type="caution">
    <text evidence="2">The sequence shown here is derived from an EMBL/GenBank/DDBJ whole genome shotgun (WGS) entry which is preliminary data.</text>
</comment>
<reference evidence="2 3" key="1">
    <citation type="submission" date="2019-06" db="EMBL/GenBank/DDBJ databases">
        <title>Genomics analysis of Aphanomyces spp. identifies a new class of oomycete effector associated with host adaptation.</title>
        <authorList>
            <person name="Gaulin E."/>
        </authorList>
    </citation>
    <scope>NUCLEOTIDE SEQUENCE [LARGE SCALE GENOMIC DNA]</scope>
    <source>
        <strain evidence="2 3">E</strain>
    </source>
</reference>
<dbReference type="GO" id="GO:1990072">
    <property type="term" value="C:TRAPPIII protein complex"/>
    <property type="evidence" value="ECO:0007669"/>
    <property type="project" value="TreeGrafter"/>
</dbReference>
<dbReference type="EMBL" id="VJMI01016059">
    <property type="protein sequence ID" value="KAF0721361.1"/>
    <property type="molecule type" value="Genomic_DNA"/>
</dbReference>
<protein>
    <recommendedName>
        <fullName evidence="1">Trafficking protein particle complex subunit 13 N-terminal domain-containing protein</fullName>
    </recommendedName>
</protein>
<dbReference type="PANTHER" id="PTHR13134:SF3">
    <property type="entry name" value="TRAFFICKING PROTEIN PARTICLE COMPLEX SUBUNIT 13"/>
    <property type="match status" value="1"/>
</dbReference>
<evidence type="ECO:0000313" key="3">
    <source>
        <dbReference type="Proteomes" id="UP000469452"/>
    </source>
</evidence>
<feature type="domain" description="Trafficking protein particle complex subunit 13 N-terminal" evidence="1">
    <location>
        <begin position="13"/>
        <end position="138"/>
    </location>
</feature>
<dbReference type="Pfam" id="PF06159">
    <property type="entry name" value="TRAPPC13_N"/>
    <property type="match status" value="1"/>
</dbReference>
<gene>
    <name evidence="2" type="ORF">AaE_010080</name>
</gene>
<dbReference type="VEuPathDB" id="FungiDB:H257_18361"/>
<evidence type="ECO:0000313" key="2">
    <source>
        <dbReference type="EMBL" id="KAF0721361.1"/>
    </source>
</evidence>
<dbReference type="InterPro" id="IPR055427">
    <property type="entry name" value="TRAPPC13_N"/>
</dbReference>
<dbReference type="AlphaFoldDB" id="A0A6A5AAI5"/>
<organism evidence="2 3">
    <name type="scientific">Aphanomyces astaci</name>
    <name type="common">Crayfish plague agent</name>
    <dbReference type="NCBI Taxonomy" id="112090"/>
    <lineage>
        <taxon>Eukaryota</taxon>
        <taxon>Sar</taxon>
        <taxon>Stramenopiles</taxon>
        <taxon>Oomycota</taxon>
        <taxon>Saprolegniomycetes</taxon>
        <taxon>Saprolegniales</taxon>
        <taxon>Verrucalvaceae</taxon>
        <taxon>Aphanomyces</taxon>
    </lineage>
</organism>
<evidence type="ECO:0000259" key="1">
    <source>
        <dbReference type="Pfam" id="PF06159"/>
    </source>
</evidence>
<name>A0A6A5AAI5_APHAT</name>